<dbReference type="Pfam" id="PF02875">
    <property type="entry name" value="Mur_ligase_C"/>
    <property type="match status" value="1"/>
</dbReference>
<dbReference type="GO" id="GO:0051301">
    <property type="term" value="P:cell division"/>
    <property type="evidence" value="ECO:0007669"/>
    <property type="project" value="UniProtKB-KW"/>
</dbReference>
<dbReference type="InterPro" id="IPR013221">
    <property type="entry name" value="Mur_ligase_cen"/>
</dbReference>
<dbReference type="Gene3D" id="3.40.1190.10">
    <property type="entry name" value="Mur-like, catalytic domain"/>
    <property type="match status" value="1"/>
</dbReference>
<dbReference type="EMBL" id="JXII01000006">
    <property type="protein sequence ID" value="KIH70474.1"/>
    <property type="molecule type" value="Genomic_DNA"/>
</dbReference>
<reference evidence="16 18" key="4">
    <citation type="submission" date="2022-12" db="EMBL/GenBank/DDBJ databases">
        <title>Genome analysis and biological profiling of marine Salinicoccus roseus MOSEL-ME25.</title>
        <authorList>
            <person name="Mirza F.T."/>
            <person name="Xie Y."/>
            <person name="Shinwari Z.K."/>
        </authorList>
    </citation>
    <scope>NUCLEOTIDE SEQUENCE [LARGE SCALE GENOMIC DNA]</scope>
    <source>
        <strain evidence="16 18">MOSEL-ME25</strain>
    </source>
</reference>
<dbReference type="GeneID" id="77845316"/>
<proteinExistence type="inferred from homology"/>
<dbReference type="InterPro" id="IPR051046">
    <property type="entry name" value="MurCDEF_CellWall_CoF430Synth"/>
</dbReference>
<evidence type="ECO:0000256" key="5">
    <source>
        <dbReference type="ARBA" id="ARBA00022840"/>
    </source>
</evidence>
<comment type="function">
    <text evidence="10 11">Involved in cell wall formation. Catalyzes the final step in the synthesis of UDP-N-acetylmuramoyl-pentapeptide, the precursor of murein.</text>
</comment>
<feature type="domain" description="Mur ligase central" evidence="14">
    <location>
        <begin position="113"/>
        <end position="298"/>
    </location>
</feature>
<reference evidence="16" key="3">
    <citation type="submission" date="2020-04" db="EMBL/GenBank/DDBJ databases">
        <authorList>
            <person name="Tanveer F."/>
            <person name="Xie Y."/>
            <person name="Shinwari Z.K."/>
        </authorList>
    </citation>
    <scope>NUCLEOTIDE SEQUENCE</scope>
    <source>
        <strain evidence="16">MOSEL-ME25</strain>
    </source>
</reference>
<dbReference type="GO" id="GO:0005737">
    <property type="term" value="C:cytoplasm"/>
    <property type="evidence" value="ECO:0007669"/>
    <property type="project" value="UniProtKB-SubCell"/>
</dbReference>
<evidence type="ECO:0000256" key="1">
    <source>
        <dbReference type="ARBA" id="ARBA00022490"/>
    </source>
</evidence>
<dbReference type="InterPro" id="IPR036615">
    <property type="entry name" value="Mur_ligase_C_dom_sf"/>
</dbReference>
<keyword evidence="5 10" id="KW-0067">ATP-binding</keyword>
<dbReference type="Gene3D" id="3.90.190.20">
    <property type="entry name" value="Mur ligase, C-terminal domain"/>
    <property type="match status" value="1"/>
</dbReference>
<keyword evidence="4 10" id="KW-0547">Nucleotide-binding</keyword>
<dbReference type="SUPFAM" id="SSF53244">
    <property type="entry name" value="MurD-like peptide ligases, peptide-binding domain"/>
    <property type="match status" value="1"/>
</dbReference>
<keyword evidence="3 10" id="KW-0132">Cell division</keyword>
<evidence type="ECO:0000256" key="10">
    <source>
        <dbReference type="HAMAP-Rule" id="MF_02019"/>
    </source>
</evidence>
<dbReference type="GO" id="GO:0008360">
    <property type="term" value="P:regulation of cell shape"/>
    <property type="evidence" value="ECO:0007669"/>
    <property type="project" value="UniProtKB-KW"/>
</dbReference>
<dbReference type="InterPro" id="IPR035911">
    <property type="entry name" value="MurE/MurF_N"/>
</dbReference>
<dbReference type="Proteomes" id="UP000527860">
    <property type="component" value="Unassembled WGS sequence"/>
</dbReference>
<keyword evidence="1 10" id="KW-0963">Cytoplasm</keyword>
<keyword evidence="8 10" id="KW-0131">Cell cycle</keyword>
<evidence type="ECO:0000259" key="12">
    <source>
        <dbReference type="Pfam" id="PF01225"/>
    </source>
</evidence>
<dbReference type="Gene3D" id="3.40.1390.10">
    <property type="entry name" value="MurE/MurF, N-terminal domain"/>
    <property type="match status" value="1"/>
</dbReference>
<sequence>MIETTIEKIAELCDGKMNARAEAMKDKKIKGVSIDTRTLGEGNLFVPFKGENVDGHRFINQAFRAGAALSLTEQAPGAVDPDLPLIHVEDGLTALQDLARGYLQEVSPKVIAITGSNGKTTTKDMVECLLAPHFRVKKTIGNYNNEIGLPLTILQLDRDTEISILEMGMDAKGDIRFLSRMTNPDIAILTNVGESHIEKLGSRENIAEAKYEIVDGLKSSGTFIYSRDYPLLEDIVDRNAVYNVRSAGESKENDLQISDVHQTDQGTRFRLHPLDLEVGIPQLGLHNASNATLALLAAEAAGLDISEVKDHFDDLVVTDMRMEQTRHPSGATIINDAYNASPSSMKSAIDTVGRMEAGSRILVLGDILELGSYSGELHRSVAQHINESPYTFDHLFTFGESSKAIHENAEVEAKHHYGDIGELAGHLAQVMTGDSVILLKGSRGMALERVNDYI</sequence>
<evidence type="ECO:0000259" key="14">
    <source>
        <dbReference type="Pfam" id="PF08245"/>
    </source>
</evidence>
<dbReference type="NCBIfam" id="TIGR01143">
    <property type="entry name" value="murF"/>
    <property type="match status" value="1"/>
</dbReference>
<comment type="pathway">
    <text evidence="10 11">Cell wall biogenesis; peptidoglycan biosynthesis.</text>
</comment>
<dbReference type="HAMAP" id="MF_02019">
    <property type="entry name" value="MurF"/>
    <property type="match status" value="1"/>
</dbReference>
<evidence type="ECO:0000256" key="9">
    <source>
        <dbReference type="ARBA" id="ARBA00023316"/>
    </source>
</evidence>
<keyword evidence="7 10" id="KW-0573">Peptidoglycan synthesis</keyword>
<evidence type="ECO:0000256" key="2">
    <source>
        <dbReference type="ARBA" id="ARBA00022598"/>
    </source>
</evidence>
<dbReference type="EC" id="6.3.2.10" evidence="10 11"/>
<gene>
    <name evidence="10" type="primary">murF</name>
    <name evidence="16" type="ORF">F7P68_0008445</name>
    <name evidence="15" type="ORF">SN16_07080</name>
</gene>
<dbReference type="AlphaFoldDB" id="A0A0C2HFP7"/>
<keyword evidence="9 10" id="KW-0961">Cell wall biogenesis/degradation</keyword>
<dbReference type="InterPro" id="IPR005863">
    <property type="entry name" value="UDP-N-AcMur_synth"/>
</dbReference>
<dbReference type="OrthoDB" id="9801978at2"/>
<evidence type="ECO:0000256" key="3">
    <source>
        <dbReference type="ARBA" id="ARBA00022618"/>
    </source>
</evidence>
<dbReference type="GO" id="GO:0071555">
    <property type="term" value="P:cell wall organization"/>
    <property type="evidence" value="ECO:0007669"/>
    <property type="project" value="UniProtKB-KW"/>
</dbReference>
<accession>A0A0C2HFP7</accession>
<comment type="subcellular location">
    <subcellularLocation>
        <location evidence="10 11">Cytoplasm</location>
    </subcellularLocation>
</comment>
<evidence type="ECO:0000256" key="11">
    <source>
        <dbReference type="RuleBase" id="RU004136"/>
    </source>
</evidence>
<dbReference type="EMBL" id="JABEVU030000001">
    <property type="protein sequence ID" value="MDB0580558.1"/>
    <property type="molecule type" value="Genomic_DNA"/>
</dbReference>
<comment type="caution">
    <text evidence="15">The sequence shown here is derived from an EMBL/GenBank/DDBJ whole genome shotgun (WGS) entry which is preliminary data.</text>
</comment>
<evidence type="ECO:0000313" key="16">
    <source>
        <dbReference type="EMBL" id="MDB0580558.1"/>
    </source>
</evidence>
<dbReference type="UniPathway" id="UPA00219"/>
<evidence type="ECO:0000259" key="13">
    <source>
        <dbReference type="Pfam" id="PF02875"/>
    </source>
</evidence>
<evidence type="ECO:0000256" key="6">
    <source>
        <dbReference type="ARBA" id="ARBA00022960"/>
    </source>
</evidence>
<feature type="domain" description="Mur ligase C-terminal" evidence="13">
    <location>
        <begin position="320"/>
        <end position="443"/>
    </location>
</feature>
<reference evidence="18" key="2">
    <citation type="submission" date="2020-04" db="EMBL/GenBank/DDBJ databases">
        <title>Genome analysis and biological profiling of marine Cellulosimicrobium funkei MOSEL-ME6.</title>
        <authorList>
            <person name="Tanveer F."/>
            <person name="Xie Y."/>
            <person name="Shinwari Z.K."/>
        </authorList>
    </citation>
    <scope>NUCLEOTIDE SEQUENCE [LARGE SCALE GENOMIC DNA]</scope>
    <source>
        <strain evidence="18">MOSEL-ME25</strain>
    </source>
</reference>
<dbReference type="Pfam" id="PF08245">
    <property type="entry name" value="Mur_ligase_M"/>
    <property type="match status" value="1"/>
</dbReference>
<dbReference type="InterPro" id="IPR036565">
    <property type="entry name" value="Mur-like_cat_sf"/>
</dbReference>
<keyword evidence="18" id="KW-1185">Reference proteome</keyword>
<dbReference type="Pfam" id="PF01225">
    <property type="entry name" value="Mur_ligase"/>
    <property type="match status" value="1"/>
</dbReference>
<keyword evidence="6 10" id="KW-0133">Cell shape</keyword>
<evidence type="ECO:0000313" key="18">
    <source>
        <dbReference type="Proteomes" id="UP000527860"/>
    </source>
</evidence>
<organism evidence="15 17">
    <name type="scientific">Salinicoccus roseus</name>
    <dbReference type="NCBI Taxonomy" id="45670"/>
    <lineage>
        <taxon>Bacteria</taxon>
        <taxon>Bacillati</taxon>
        <taxon>Bacillota</taxon>
        <taxon>Bacilli</taxon>
        <taxon>Bacillales</taxon>
        <taxon>Staphylococcaceae</taxon>
        <taxon>Salinicoccus</taxon>
    </lineage>
</organism>
<dbReference type="GO" id="GO:0009252">
    <property type="term" value="P:peptidoglycan biosynthetic process"/>
    <property type="evidence" value="ECO:0007669"/>
    <property type="project" value="UniProtKB-UniRule"/>
</dbReference>
<dbReference type="STRING" id="45670.SN16_07080"/>
<dbReference type="SUPFAM" id="SSF53623">
    <property type="entry name" value="MurD-like peptide ligases, catalytic domain"/>
    <property type="match status" value="1"/>
</dbReference>
<keyword evidence="2 10" id="KW-0436">Ligase</keyword>
<protein>
    <recommendedName>
        <fullName evidence="10 11">UDP-N-acetylmuramoyl-tripeptide--D-alanyl-D-alanine ligase</fullName>
        <ecNumber evidence="10 11">6.3.2.10</ecNumber>
    </recommendedName>
    <alternativeName>
        <fullName evidence="10">D-alanyl-D-alanine-adding enzyme</fullName>
    </alternativeName>
</protein>
<dbReference type="Proteomes" id="UP000031546">
    <property type="component" value="Unassembled WGS sequence"/>
</dbReference>
<evidence type="ECO:0000256" key="7">
    <source>
        <dbReference type="ARBA" id="ARBA00022984"/>
    </source>
</evidence>
<dbReference type="InterPro" id="IPR000713">
    <property type="entry name" value="Mur_ligase_N"/>
</dbReference>
<name>A0A0C2HFP7_9STAP</name>
<evidence type="ECO:0000256" key="8">
    <source>
        <dbReference type="ARBA" id="ARBA00023306"/>
    </source>
</evidence>
<evidence type="ECO:0000313" key="17">
    <source>
        <dbReference type="Proteomes" id="UP000031546"/>
    </source>
</evidence>
<dbReference type="RefSeq" id="WP_040105932.1">
    <property type="nucleotide sequence ID" value="NZ_JABEVU030000001.1"/>
</dbReference>
<dbReference type="GO" id="GO:0047480">
    <property type="term" value="F:UDP-N-acetylmuramoyl-tripeptide-D-alanyl-D-alanine ligase activity"/>
    <property type="evidence" value="ECO:0007669"/>
    <property type="project" value="UniProtKB-UniRule"/>
</dbReference>
<dbReference type="SUPFAM" id="SSF63418">
    <property type="entry name" value="MurE/MurF N-terminal domain"/>
    <property type="match status" value="1"/>
</dbReference>
<dbReference type="PANTHER" id="PTHR43024">
    <property type="entry name" value="UDP-N-ACETYLMURAMOYL-TRIPEPTIDE--D-ALANYL-D-ALANINE LIGASE"/>
    <property type="match status" value="1"/>
</dbReference>
<comment type="similarity">
    <text evidence="10">Belongs to the MurCDEF family. MurF subfamily.</text>
</comment>
<dbReference type="GO" id="GO:0005524">
    <property type="term" value="F:ATP binding"/>
    <property type="evidence" value="ECO:0007669"/>
    <property type="project" value="UniProtKB-UniRule"/>
</dbReference>
<dbReference type="PANTHER" id="PTHR43024:SF1">
    <property type="entry name" value="UDP-N-ACETYLMURAMOYL-TRIPEPTIDE--D-ALANYL-D-ALANINE LIGASE"/>
    <property type="match status" value="1"/>
</dbReference>
<dbReference type="InterPro" id="IPR004101">
    <property type="entry name" value="Mur_ligase_C"/>
</dbReference>
<feature type="domain" description="Mur ligase N-terminal catalytic" evidence="12">
    <location>
        <begin position="28"/>
        <end position="101"/>
    </location>
</feature>
<evidence type="ECO:0000256" key="4">
    <source>
        <dbReference type="ARBA" id="ARBA00022741"/>
    </source>
</evidence>
<feature type="binding site" evidence="10">
    <location>
        <begin position="115"/>
        <end position="121"/>
    </location>
    <ligand>
        <name>ATP</name>
        <dbReference type="ChEBI" id="CHEBI:30616"/>
    </ligand>
</feature>
<reference evidence="15 17" key="1">
    <citation type="submission" date="2015-01" db="EMBL/GenBank/DDBJ databases">
        <title>Genome sequences of high lactate-tolerant strain Salinicoccus roseus W12 with industrial interest.</title>
        <authorList>
            <person name="Wang H."/>
            <person name="Yu B."/>
        </authorList>
    </citation>
    <scope>NUCLEOTIDE SEQUENCE [LARGE SCALE GENOMIC DNA]</scope>
    <source>
        <strain evidence="15 17">W12</strain>
    </source>
</reference>
<evidence type="ECO:0000313" key="15">
    <source>
        <dbReference type="EMBL" id="KIH70474.1"/>
    </source>
</evidence>
<comment type="catalytic activity">
    <reaction evidence="10 11">
        <text>D-alanyl-D-alanine + UDP-N-acetyl-alpha-D-muramoyl-L-alanyl-gamma-D-glutamyl-meso-2,6-diaminopimelate + ATP = UDP-N-acetyl-alpha-D-muramoyl-L-alanyl-gamma-D-glutamyl-meso-2,6-diaminopimeloyl-D-alanyl-D-alanine + ADP + phosphate + H(+)</text>
        <dbReference type="Rhea" id="RHEA:28374"/>
        <dbReference type="ChEBI" id="CHEBI:15378"/>
        <dbReference type="ChEBI" id="CHEBI:30616"/>
        <dbReference type="ChEBI" id="CHEBI:43474"/>
        <dbReference type="ChEBI" id="CHEBI:57822"/>
        <dbReference type="ChEBI" id="CHEBI:61386"/>
        <dbReference type="ChEBI" id="CHEBI:83905"/>
        <dbReference type="ChEBI" id="CHEBI:456216"/>
        <dbReference type="EC" id="6.3.2.10"/>
    </reaction>
</comment>